<comment type="caution">
    <text evidence="2">The sequence shown here is derived from an EMBL/GenBank/DDBJ whole genome shotgun (WGS) entry which is preliminary data.</text>
</comment>
<feature type="chain" id="PRO_5047101445" evidence="1">
    <location>
        <begin position="37"/>
        <end position="124"/>
    </location>
</feature>
<gene>
    <name evidence="2" type="ORF">RYS15_00850</name>
</gene>
<dbReference type="Proteomes" id="UP001269819">
    <property type="component" value="Unassembled WGS sequence"/>
</dbReference>
<evidence type="ECO:0000313" key="3">
    <source>
        <dbReference type="Proteomes" id="UP001269819"/>
    </source>
</evidence>
<sequence>MQKHRPRRMAAAVTRPLGLPSLAAVLLLVLAGIAQAQPGDADVVTIEGTRIRADQELPTVMYLVPWQPPQVQALKRADEQLMVGAGIAPLERAEFRRLLDYHRRFQAAMANPEEGAAAPAKQMP</sequence>
<name>A0ABU3VSG7_9GAMM</name>
<protein>
    <submittedName>
        <fullName evidence="2">Uncharacterized protein</fullName>
    </submittedName>
</protein>
<dbReference type="RefSeq" id="WP_316972201.1">
    <property type="nucleotide sequence ID" value="NZ_JAWIIJ010000001.1"/>
</dbReference>
<feature type="signal peptide" evidence="1">
    <location>
        <begin position="1"/>
        <end position="36"/>
    </location>
</feature>
<organism evidence="2 3">
    <name type="scientific">Marinobacter xestospongiae</name>
    <dbReference type="NCBI Taxonomy" id="994319"/>
    <lineage>
        <taxon>Bacteria</taxon>
        <taxon>Pseudomonadati</taxon>
        <taxon>Pseudomonadota</taxon>
        <taxon>Gammaproteobacteria</taxon>
        <taxon>Pseudomonadales</taxon>
        <taxon>Marinobacteraceae</taxon>
        <taxon>Marinobacter</taxon>
    </lineage>
</organism>
<dbReference type="EMBL" id="JAWIIJ010000001">
    <property type="protein sequence ID" value="MDV2077205.1"/>
    <property type="molecule type" value="Genomic_DNA"/>
</dbReference>
<reference evidence="2 3" key="1">
    <citation type="submission" date="2023-10" db="EMBL/GenBank/DDBJ databases">
        <title>Characteristics and mechanism of a salt-tolerant marine origin heterotrophic nitrifying- aerobic denitrifying bacteria Marinobacter xestospongiae HN1.</title>
        <authorList>
            <person name="Qi R."/>
        </authorList>
    </citation>
    <scope>NUCLEOTIDE SEQUENCE [LARGE SCALE GENOMIC DNA]</scope>
    <source>
        <strain evidence="2 3">HN1</strain>
    </source>
</reference>
<evidence type="ECO:0000256" key="1">
    <source>
        <dbReference type="SAM" id="SignalP"/>
    </source>
</evidence>
<evidence type="ECO:0000313" key="2">
    <source>
        <dbReference type="EMBL" id="MDV2077205.1"/>
    </source>
</evidence>
<proteinExistence type="predicted"/>
<keyword evidence="3" id="KW-1185">Reference proteome</keyword>
<keyword evidence="1" id="KW-0732">Signal</keyword>
<accession>A0ABU3VSG7</accession>